<keyword evidence="7 17" id="KW-0479">Metal-binding</keyword>
<keyword evidence="6 17" id="KW-0812">Transmembrane</keyword>
<evidence type="ECO:0000256" key="8">
    <source>
        <dbReference type="ARBA" id="ARBA00022741"/>
    </source>
</evidence>
<evidence type="ECO:0000313" key="21">
    <source>
        <dbReference type="Proteomes" id="UP000019591"/>
    </source>
</evidence>
<keyword evidence="3 17" id="KW-1003">Cell membrane</keyword>
<feature type="region of interest" description="Disordered" evidence="18">
    <location>
        <begin position="82"/>
        <end position="102"/>
    </location>
</feature>
<dbReference type="Pfam" id="PF00702">
    <property type="entry name" value="Hydrolase"/>
    <property type="match status" value="1"/>
</dbReference>
<dbReference type="EC" id="3.6.3.3" evidence="20"/>
<evidence type="ECO:0000256" key="17">
    <source>
        <dbReference type="RuleBase" id="RU362081"/>
    </source>
</evidence>
<evidence type="ECO:0000256" key="2">
    <source>
        <dbReference type="ARBA" id="ARBA00006024"/>
    </source>
</evidence>
<evidence type="ECO:0000256" key="15">
    <source>
        <dbReference type="ARBA" id="ARBA00047308"/>
    </source>
</evidence>
<dbReference type="SFLD" id="SFLDF00027">
    <property type="entry name" value="p-type_atpase"/>
    <property type="match status" value="1"/>
</dbReference>
<evidence type="ECO:0000256" key="3">
    <source>
        <dbReference type="ARBA" id="ARBA00022475"/>
    </source>
</evidence>
<dbReference type="InterPro" id="IPR051014">
    <property type="entry name" value="Cation_Transport_ATPase_IB"/>
</dbReference>
<dbReference type="AlphaFoldDB" id="W8TNT0"/>
<reference evidence="20 21" key="1">
    <citation type="journal article" date="2014" name="Genome Announc.">
        <title>Complete Genome Sequence of Amino Acid-Utilizing Eubacterium acidaminophilum al-2 (DSM 3953).</title>
        <authorList>
            <person name="Poehlein A."/>
            <person name="Andreesen J.R."/>
            <person name="Daniel R."/>
        </authorList>
    </citation>
    <scope>NUCLEOTIDE SEQUENCE [LARGE SCALE GENOMIC DNA]</scope>
    <source>
        <strain evidence="20 21">DSM 3953</strain>
        <plasmid evidence="21">Plasmid EAL2_808p</plasmid>
    </source>
</reference>
<feature type="domain" description="HMA" evidence="19">
    <location>
        <begin position="1"/>
        <end position="72"/>
    </location>
</feature>
<evidence type="ECO:0000256" key="6">
    <source>
        <dbReference type="ARBA" id="ARBA00022692"/>
    </source>
</evidence>
<dbReference type="CDD" id="cd07548">
    <property type="entry name" value="P-type_ATPase-Cd_Zn_Co_like"/>
    <property type="match status" value="1"/>
</dbReference>
<dbReference type="Gene3D" id="3.40.50.1000">
    <property type="entry name" value="HAD superfamily/HAD-like"/>
    <property type="match status" value="1"/>
</dbReference>
<feature type="transmembrane region" description="Helical" evidence="17">
    <location>
        <begin position="333"/>
        <end position="352"/>
    </location>
</feature>
<dbReference type="Pfam" id="PF00122">
    <property type="entry name" value="E1-E2_ATPase"/>
    <property type="match status" value="1"/>
</dbReference>
<keyword evidence="13 17" id="KW-1133">Transmembrane helix</keyword>
<dbReference type="CDD" id="cd00371">
    <property type="entry name" value="HMA"/>
    <property type="match status" value="1"/>
</dbReference>
<dbReference type="EC" id="3.6.3.5" evidence="20"/>
<dbReference type="GO" id="GO:0005886">
    <property type="term" value="C:plasma membrane"/>
    <property type="evidence" value="ECO:0007669"/>
    <property type="project" value="UniProtKB-SubCell"/>
</dbReference>
<comment type="catalytic activity">
    <reaction evidence="15">
        <text>Zn(2+)(in) + ATP + H2O = Zn(2+)(out) + ADP + phosphate + H(+)</text>
        <dbReference type="Rhea" id="RHEA:20621"/>
        <dbReference type="ChEBI" id="CHEBI:15377"/>
        <dbReference type="ChEBI" id="CHEBI:15378"/>
        <dbReference type="ChEBI" id="CHEBI:29105"/>
        <dbReference type="ChEBI" id="CHEBI:30616"/>
        <dbReference type="ChEBI" id="CHEBI:43474"/>
        <dbReference type="ChEBI" id="CHEBI:456216"/>
        <dbReference type="EC" id="7.2.2.12"/>
    </reaction>
</comment>
<evidence type="ECO:0000256" key="13">
    <source>
        <dbReference type="ARBA" id="ARBA00022989"/>
    </source>
</evidence>
<dbReference type="PROSITE" id="PS00154">
    <property type="entry name" value="ATPASE_E1_E2"/>
    <property type="match status" value="1"/>
</dbReference>
<dbReference type="SFLD" id="SFLDG00002">
    <property type="entry name" value="C1.7:_P-type_atpase_like"/>
    <property type="match status" value="1"/>
</dbReference>
<evidence type="ECO:0000256" key="10">
    <source>
        <dbReference type="ARBA" id="ARBA00022840"/>
    </source>
</evidence>
<dbReference type="eggNOG" id="COG2217">
    <property type="taxonomic scope" value="Bacteria"/>
</dbReference>
<feature type="transmembrane region" description="Helical" evidence="17">
    <location>
        <begin position="364"/>
        <end position="385"/>
    </location>
</feature>
<keyword evidence="8 17" id="KW-0547">Nucleotide-binding</keyword>
<dbReference type="GO" id="GO:0008551">
    <property type="term" value="F:P-type cadmium transporter activity"/>
    <property type="evidence" value="ECO:0007669"/>
    <property type="project" value="UniProtKB-EC"/>
</dbReference>
<dbReference type="InterPro" id="IPR036412">
    <property type="entry name" value="HAD-like_sf"/>
</dbReference>
<evidence type="ECO:0000256" key="14">
    <source>
        <dbReference type="ARBA" id="ARBA00023136"/>
    </source>
</evidence>
<geneLocation type="plasmid" evidence="20 21">
    <name>EAL2_808p</name>
</geneLocation>
<dbReference type="GO" id="GO:0005524">
    <property type="term" value="F:ATP binding"/>
    <property type="evidence" value="ECO:0007669"/>
    <property type="project" value="UniProtKB-UniRule"/>
</dbReference>
<sequence length="721" mass="77694">MKKKFLLKGLDCASCAAKIEKKIGELDFVEDASYSFANGVLTLDIAEGSLSEDEDMVKTISKIVDSIEHGVVVSELRQKNLSRSEENRETEDNSEEDYDGDSQEARKRHYKIAAGALLLVLLNTARISWPYDILIYVFAYLLAGSGVLLRAAKDIARGKLFDENFLMSIATIGAFMLGEYSEAVGVMLFYQIGEAFQSHAVNNSRRSIKEILNIRPKYANIKRHDKVESVSPESVNPGDIIVVRPGERVPLDGEVLSGSSMADTSALTGEPVPRRVSKGDSILSGFINKDSLIEVRVTKEFEDSAVSRILEMVESAGARKAPTEQFITRFSRYYTPFVVAAAVIIALIPPLAGFGGFPEWIRRSLIFLVISCPCALVVSIPLGFFGGIGTASRNGILVKGGNYLEALNYVGTVVFDKTGTLTKGNFEVAKIVPFSGFSMDELLKTAARAESHSNHPIAESIKRAYDRDLDMGDITVYSEHAGQGVSATIDGKVVLAGNNKLMAQNGILLPMYSENGTIVHVSSDGRYIGYIVIEDELKEGVSDSVAKLKGMGVENVMMFTGDRMIAAEAVAKEIGLDGFRAELLPNGKVEAFEKLSDDIEAASGKRGRVAFVGDGINDAPVLARADVGISMGALGSDAAIEAADIVIMDDKISKIATAISIAKYTKKIVLQNIVLALGVKGAVMLLGVFGLATMWMAVFADVGVALLAIFNSARILGRKFA</sequence>
<dbReference type="SUPFAM" id="SSF55008">
    <property type="entry name" value="HMA, heavy metal-associated domain"/>
    <property type="match status" value="1"/>
</dbReference>
<evidence type="ECO:0000256" key="12">
    <source>
        <dbReference type="ARBA" id="ARBA00022967"/>
    </source>
</evidence>
<dbReference type="Gene3D" id="3.30.70.100">
    <property type="match status" value="1"/>
</dbReference>
<dbReference type="HOGENOM" id="CLU_001771_6_2_9"/>
<keyword evidence="21" id="KW-1185">Reference proteome</keyword>
<comment type="catalytic activity">
    <reaction evidence="16">
        <text>Cd(2+)(in) + ATP + H2O = Cd(2+)(out) + ADP + phosphate + H(+)</text>
        <dbReference type="Rhea" id="RHEA:12132"/>
        <dbReference type="ChEBI" id="CHEBI:15377"/>
        <dbReference type="ChEBI" id="CHEBI:15378"/>
        <dbReference type="ChEBI" id="CHEBI:30616"/>
        <dbReference type="ChEBI" id="CHEBI:43474"/>
        <dbReference type="ChEBI" id="CHEBI:48775"/>
        <dbReference type="ChEBI" id="CHEBI:456216"/>
        <dbReference type="EC" id="7.2.2.21"/>
    </reaction>
</comment>
<accession>W8TNT0</accession>
<evidence type="ECO:0000256" key="18">
    <source>
        <dbReference type="SAM" id="MobiDB-lite"/>
    </source>
</evidence>
<dbReference type="SUPFAM" id="SSF81653">
    <property type="entry name" value="Calcium ATPase, transduction domain A"/>
    <property type="match status" value="1"/>
</dbReference>
<evidence type="ECO:0000256" key="7">
    <source>
        <dbReference type="ARBA" id="ARBA00022723"/>
    </source>
</evidence>
<dbReference type="NCBIfam" id="TIGR01494">
    <property type="entry name" value="ATPase_P-type"/>
    <property type="match status" value="1"/>
</dbReference>
<dbReference type="Gene3D" id="2.70.150.10">
    <property type="entry name" value="Calcium-transporting ATPase, cytoplasmic transduction domain A"/>
    <property type="match status" value="1"/>
</dbReference>
<dbReference type="EMBL" id="CP007453">
    <property type="protein sequence ID" value="AHM57817.1"/>
    <property type="molecule type" value="Genomic_DNA"/>
</dbReference>
<dbReference type="InterPro" id="IPR008250">
    <property type="entry name" value="ATPase_P-typ_transduc_dom_A_sf"/>
</dbReference>
<dbReference type="GO" id="GO:0016463">
    <property type="term" value="F:P-type zinc transporter activity"/>
    <property type="evidence" value="ECO:0007669"/>
    <property type="project" value="UniProtKB-EC"/>
</dbReference>
<feature type="transmembrane region" description="Helical" evidence="17">
    <location>
        <begin position="695"/>
        <end position="716"/>
    </location>
</feature>
<dbReference type="InterPro" id="IPR027256">
    <property type="entry name" value="P-typ_ATPase_IB"/>
</dbReference>
<dbReference type="InterPro" id="IPR023214">
    <property type="entry name" value="HAD_sf"/>
</dbReference>
<dbReference type="Pfam" id="PF00403">
    <property type="entry name" value="HMA"/>
    <property type="match status" value="1"/>
</dbReference>
<dbReference type="SUPFAM" id="SSF56784">
    <property type="entry name" value="HAD-like"/>
    <property type="match status" value="1"/>
</dbReference>
<organism evidence="20 21">
    <name type="scientific">Peptoclostridium acidaminophilum DSM 3953</name>
    <dbReference type="NCBI Taxonomy" id="1286171"/>
    <lineage>
        <taxon>Bacteria</taxon>
        <taxon>Bacillati</taxon>
        <taxon>Bacillota</taxon>
        <taxon>Clostridia</taxon>
        <taxon>Peptostreptococcales</taxon>
        <taxon>Peptoclostridiaceae</taxon>
        <taxon>Peptoclostridium</taxon>
    </lineage>
</organism>
<dbReference type="Proteomes" id="UP000019591">
    <property type="component" value="Plasmid EAL2_808p"/>
</dbReference>
<feature type="transmembrane region" description="Helical" evidence="17">
    <location>
        <begin position="133"/>
        <end position="152"/>
    </location>
</feature>
<dbReference type="InterPro" id="IPR001757">
    <property type="entry name" value="P_typ_ATPase"/>
</dbReference>
<dbReference type="OrthoDB" id="9760364at2"/>
<dbReference type="NCBIfam" id="TIGR01512">
    <property type="entry name" value="ATPase-IB2_Cd"/>
    <property type="match status" value="1"/>
</dbReference>
<evidence type="ECO:0000259" key="19">
    <source>
        <dbReference type="PROSITE" id="PS50846"/>
    </source>
</evidence>
<dbReference type="FunFam" id="2.70.150.10:FF:000002">
    <property type="entry name" value="Copper-transporting ATPase 1, putative"/>
    <property type="match status" value="1"/>
</dbReference>
<keyword evidence="9" id="KW-0862">Zinc</keyword>
<dbReference type="FunFam" id="3.40.1110.10:FF:000066">
    <property type="entry name" value="Cadmium-translocating P-type ATPase"/>
    <property type="match status" value="1"/>
</dbReference>
<feature type="compositionally biased region" description="Basic and acidic residues" evidence="18">
    <location>
        <begin position="82"/>
        <end position="91"/>
    </location>
</feature>
<name>W8TNT0_PEPAC</name>
<protein>
    <submittedName>
        <fullName evidence="20">Cadmium, zinc and cobalt-transporting ATPase CadA</fullName>
        <ecNumber evidence="20">3.6.3.3</ecNumber>
        <ecNumber evidence="20">3.6.3.5</ecNumber>
    </submittedName>
</protein>
<evidence type="ECO:0000256" key="4">
    <source>
        <dbReference type="ARBA" id="ARBA00022539"/>
    </source>
</evidence>
<dbReference type="PRINTS" id="PR00941">
    <property type="entry name" value="CDATPASE"/>
</dbReference>
<feature type="transmembrane region" description="Helical" evidence="17">
    <location>
        <begin position="669"/>
        <end position="689"/>
    </location>
</feature>
<dbReference type="InterPro" id="IPR023299">
    <property type="entry name" value="ATPase_P-typ_cyto_dom_N"/>
</dbReference>
<dbReference type="GO" id="GO:0046872">
    <property type="term" value="F:metal ion binding"/>
    <property type="evidence" value="ECO:0007669"/>
    <property type="project" value="UniProtKB-KW"/>
</dbReference>
<dbReference type="PATRIC" id="fig|1286171.3.peg.2488"/>
<gene>
    <name evidence="20" type="primary">cadA</name>
    <name evidence="20" type="ORF">EAL2_808p03120</name>
</gene>
<dbReference type="PROSITE" id="PS50846">
    <property type="entry name" value="HMA_2"/>
    <property type="match status" value="1"/>
</dbReference>
<dbReference type="InterPro" id="IPR023298">
    <property type="entry name" value="ATPase_P-typ_TM_dom_sf"/>
</dbReference>
<keyword evidence="4" id="KW-0104">Cadmium</keyword>
<dbReference type="PANTHER" id="PTHR48085">
    <property type="entry name" value="CADMIUM/ZINC-TRANSPORTING ATPASE HMA2-RELATED"/>
    <property type="match status" value="1"/>
</dbReference>
<dbReference type="NCBIfam" id="TIGR01525">
    <property type="entry name" value="ATPase-IB_hvy"/>
    <property type="match status" value="1"/>
</dbReference>
<evidence type="ECO:0000256" key="16">
    <source>
        <dbReference type="ARBA" id="ARBA00049338"/>
    </source>
</evidence>
<dbReference type="Gene3D" id="3.40.1110.10">
    <property type="entry name" value="Calcium-transporting ATPase, cytoplasmic domain N"/>
    <property type="match status" value="1"/>
</dbReference>
<keyword evidence="20" id="KW-0614">Plasmid</keyword>
<keyword evidence="20" id="KW-0378">Hydrolase</keyword>
<keyword evidence="14 17" id="KW-0472">Membrane</keyword>
<dbReference type="InterPro" id="IPR036163">
    <property type="entry name" value="HMA_dom_sf"/>
</dbReference>
<dbReference type="InterPro" id="IPR006121">
    <property type="entry name" value="HMA_dom"/>
</dbReference>
<keyword evidence="11" id="KW-0460">Magnesium</keyword>
<dbReference type="KEGG" id="eac:EAL2_808p03120"/>
<dbReference type="SUPFAM" id="SSF81665">
    <property type="entry name" value="Calcium ATPase, transmembrane domain M"/>
    <property type="match status" value="1"/>
</dbReference>
<evidence type="ECO:0000256" key="9">
    <source>
        <dbReference type="ARBA" id="ARBA00022833"/>
    </source>
</evidence>
<dbReference type="InterPro" id="IPR059000">
    <property type="entry name" value="ATPase_P-type_domA"/>
</dbReference>
<feature type="compositionally biased region" description="Acidic residues" evidence="18">
    <location>
        <begin position="92"/>
        <end position="102"/>
    </location>
</feature>
<keyword evidence="5" id="KW-0597">Phosphoprotein</keyword>
<comment type="similarity">
    <text evidence="2 17">Belongs to the cation transport ATPase (P-type) (TC 3.A.3) family. Type IB subfamily.</text>
</comment>
<evidence type="ECO:0000256" key="11">
    <source>
        <dbReference type="ARBA" id="ARBA00022842"/>
    </source>
</evidence>
<dbReference type="InterPro" id="IPR018303">
    <property type="entry name" value="ATPase_P-typ_P_site"/>
</dbReference>
<dbReference type="PRINTS" id="PR00119">
    <property type="entry name" value="CATATPASE"/>
</dbReference>
<keyword evidence="12" id="KW-1278">Translocase</keyword>
<comment type="subcellular location">
    <subcellularLocation>
        <location evidence="1">Cell membrane</location>
        <topology evidence="1">Multi-pass membrane protein</topology>
    </subcellularLocation>
</comment>
<dbReference type="InterPro" id="IPR044492">
    <property type="entry name" value="P_typ_ATPase_HD_dom"/>
</dbReference>
<evidence type="ECO:0000256" key="1">
    <source>
        <dbReference type="ARBA" id="ARBA00004651"/>
    </source>
</evidence>
<evidence type="ECO:0000313" key="20">
    <source>
        <dbReference type="EMBL" id="AHM57817.1"/>
    </source>
</evidence>
<proteinExistence type="inferred from homology"/>
<keyword evidence="10 17" id="KW-0067">ATP-binding</keyword>
<evidence type="ECO:0000256" key="5">
    <source>
        <dbReference type="ARBA" id="ARBA00022553"/>
    </source>
</evidence>
<dbReference type="SFLD" id="SFLDS00003">
    <property type="entry name" value="Haloacid_Dehalogenase"/>
    <property type="match status" value="1"/>
</dbReference>
<dbReference type="RefSeq" id="WP_041693211.1">
    <property type="nucleotide sequence ID" value="NZ_CP007453.1"/>
</dbReference>
<dbReference type="GO" id="GO:0016887">
    <property type="term" value="F:ATP hydrolysis activity"/>
    <property type="evidence" value="ECO:0007669"/>
    <property type="project" value="InterPro"/>
</dbReference>
<dbReference type="PANTHER" id="PTHR48085:SF5">
    <property type="entry name" value="CADMIUM_ZINC-TRANSPORTING ATPASE HMA4-RELATED"/>
    <property type="match status" value="1"/>
</dbReference>